<dbReference type="PANTHER" id="PTHR43738:SF2">
    <property type="entry name" value="ABC TRANSPORTER PERMEASE"/>
    <property type="match status" value="1"/>
</dbReference>
<evidence type="ECO:0000256" key="2">
    <source>
        <dbReference type="ARBA" id="ARBA00022475"/>
    </source>
</evidence>
<evidence type="ECO:0000256" key="1">
    <source>
        <dbReference type="ARBA" id="ARBA00004651"/>
    </source>
</evidence>
<feature type="region of interest" description="Disordered" evidence="6">
    <location>
        <begin position="205"/>
        <end position="252"/>
    </location>
</feature>
<dbReference type="InterPro" id="IPR051125">
    <property type="entry name" value="ABC-4/HrtB_transporter"/>
</dbReference>
<proteinExistence type="predicted"/>
<evidence type="ECO:0000256" key="5">
    <source>
        <dbReference type="ARBA" id="ARBA00023136"/>
    </source>
</evidence>
<dbReference type="GO" id="GO:0005886">
    <property type="term" value="C:plasma membrane"/>
    <property type="evidence" value="ECO:0007669"/>
    <property type="project" value="UniProtKB-SubCell"/>
</dbReference>
<comment type="caution">
    <text evidence="9">The sequence shown here is derived from an EMBL/GenBank/DDBJ whole genome shotgun (WGS) entry which is preliminary data.</text>
</comment>
<keyword evidence="4 7" id="KW-1133">Transmembrane helix</keyword>
<feature type="transmembrane region" description="Helical" evidence="7">
    <location>
        <begin position="306"/>
        <end position="328"/>
    </location>
</feature>
<dbReference type="Proteomes" id="UP000528824">
    <property type="component" value="Unassembled WGS sequence"/>
</dbReference>
<evidence type="ECO:0000256" key="6">
    <source>
        <dbReference type="SAM" id="MobiDB-lite"/>
    </source>
</evidence>
<name>A0A7W8UPQ0_9HYPH</name>
<evidence type="ECO:0000313" key="9">
    <source>
        <dbReference type="EMBL" id="MBB5561863.1"/>
    </source>
</evidence>
<comment type="subcellular location">
    <subcellularLocation>
        <location evidence="1">Cell membrane</location>
        <topology evidence="1">Multi-pass membrane protein</topology>
    </subcellularLocation>
</comment>
<feature type="transmembrane region" description="Helical" evidence="7">
    <location>
        <begin position="349"/>
        <end position="375"/>
    </location>
</feature>
<gene>
    <name evidence="9" type="ORF">GGI59_003542</name>
</gene>
<dbReference type="Pfam" id="PF02687">
    <property type="entry name" value="FtsX"/>
    <property type="match status" value="1"/>
</dbReference>
<sequence>MIRFICADLRRLWAGSLVVVLLVALATALGVSVVLQERALRLGSARAADKFDLVIGAGGSETQLVLSSVFLQPSPLPLMPGEVLARLAADPRVDWAAPIGFGDSFSGYPIVGTTVTLAEKLSGGFAEGKVFAQEGEAVIGSAVKLQLGGEIKPMHGSAEEGGETHTELIYHVAGRLRPTGTAWDRAVLVPIQAVWHIHGMEAHEPAEEGTGHDHEAASVTATGDEHQEASDHNAGDEHHGEPNPDAALNENWTADTPGLPAILVKPKTIADAYKLRQDFRSGNTVAVFPGEVLTNLYATLGNAKQILVAVAAGAQTLVAASLVLVTVIHIGQRRRQIGALRAFGAPRGAILGIVWLEFFFLLAVGIGLGLAFSYAAALTLSGLFSETSGIAMPVGFAREDAGLAAALLAFAAILAALPAALAYRQSPAQALRA</sequence>
<reference evidence="9 10" key="1">
    <citation type="submission" date="2020-08" db="EMBL/GenBank/DDBJ databases">
        <title>Genomic Encyclopedia of Type Strains, Phase IV (KMG-V): Genome sequencing to study the core and pangenomes of soil and plant-associated prokaryotes.</title>
        <authorList>
            <person name="Whitman W."/>
        </authorList>
    </citation>
    <scope>NUCLEOTIDE SEQUENCE [LARGE SCALE GENOMIC DNA]</scope>
    <source>
        <strain evidence="9 10">SEMIA 4034</strain>
    </source>
</reference>
<keyword evidence="2" id="KW-1003">Cell membrane</keyword>
<dbReference type="InterPro" id="IPR003838">
    <property type="entry name" value="ABC3_permease_C"/>
</dbReference>
<accession>A0A7W8UPQ0</accession>
<evidence type="ECO:0000256" key="3">
    <source>
        <dbReference type="ARBA" id="ARBA00022692"/>
    </source>
</evidence>
<feature type="transmembrane region" description="Helical" evidence="7">
    <location>
        <begin position="401"/>
        <end position="423"/>
    </location>
</feature>
<evidence type="ECO:0000256" key="4">
    <source>
        <dbReference type="ARBA" id="ARBA00022989"/>
    </source>
</evidence>
<dbReference type="EMBL" id="JACHBC010000007">
    <property type="protein sequence ID" value="MBB5561863.1"/>
    <property type="molecule type" value="Genomic_DNA"/>
</dbReference>
<dbReference type="AlphaFoldDB" id="A0A7W8UPQ0"/>
<feature type="compositionally biased region" description="Basic and acidic residues" evidence="6">
    <location>
        <begin position="205"/>
        <end position="216"/>
    </location>
</feature>
<feature type="domain" description="ABC3 transporter permease C-terminal" evidence="8">
    <location>
        <begin position="314"/>
        <end position="424"/>
    </location>
</feature>
<evidence type="ECO:0000259" key="8">
    <source>
        <dbReference type="Pfam" id="PF02687"/>
    </source>
</evidence>
<evidence type="ECO:0000313" key="10">
    <source>
        <dbReference type="Proteomes" id="UP000528824"/>
    </source>
</evidence>
<feature type="compositionally biased region" description="Basic and acidic residues" evidence="6">
    <location>
        <begin position="223"/>
        <end position="242"/>
    </location>
</feature>
<keyword evidence="10" id="KW-1185">Reference proteome</keyword>
<protein>
    <submittedName>
        <fullName evidence="9">Putative ABC transport system permease protein</fullName>
    </submittedName>
</protein>
<keyword evidence="3 7" id="KW-0812">Transmembrane</keyword>
<dbReference type="PANTHER" id="PTHR43738">
    <property type="entry name" value="ABC TRANSPORTER, MEMBRANE PROTEIN"/>
    <property type="match status" value="1"/>
</dbReference>
<keyword evidence="5 7" id="KW-0472">Membrane</keyword>
<dbReference type="RefSeq" id="WP_183917657.1">
    <property type="nucleotide sequence ID" value="NZ_JACHBB010000007.1"/>
</dbReference>
<organism evidence="9 10">
    <name type="scientific">Rhizobium lentis</name>
    <dbReference type="NCBI Taxonomy" id="1138194"/>
    <lineage>
        <taxon>Bacteria</taxon>
        <taxon>Pseudomonadati</taxon>
        <taxon>Pseudomonadota</taxon>
        <taxon>Alphaproteobacteria</taxon>
        <taxon>Hyphomicrobiales</taxon>
        <taxon>Rhizobiaceae</taxon>
        <taxon>Rhizobium/Agrobacterium group</taxon>
        <taxon>Rhizobium</taxon>
    </lineage>
</organism>
<evidence type="ECO:0000256" key="7">
    <source>
        <dbReference type="SAM" id="Phobius"/>
    </source>
</evidence>